<accession>A0A2J7ZI31</accession>
<sequence length="86" mass="9701">MGRGIGDAVRWLYSAFWRYGHYYSKYGKSAEGFAQYATEQLSAVRTCMALNVSDADPDMGLSCVLGFETWGLQQERLFFHADQVCA</sequence>
<dbReference type="EMBL" id="PGGS01001936">
    <property type="protein sequence ID" value="PNG99924.1"/>
    <property type="molecule type" value="Genomic_DNA"/>
</dbReference>
<dbReference type="Proteomes" id="UP000236333">
    <property type="component" value="Unassembled WGS sequence"/>
</dbReference>
<dbReference type="AlphaFoldDB" id="A0A2J7ZI31"/>
<dbReference type="OrthoDB" id="526228at2759"/>
<feature type="non-terminal residue" evidence="1">
    <location>
        <position position="86"/>
    </location>
</feature>
<protein>
    <submittedName>
        <fullName evidence="1">Uncharacterized protein</fullName>
    </submittedName>
</protein>
<name>A0A2J7ZI31_9CHLO</name>
<comment type="caution">
    <text evidence="1">The sequence shown here is derived from an EMBL/GenBank/DDBJ whole genome shotgun (WGS) entry which is preliminary data.</text>
</comment>
<evidence type="ECO:0000313" key="1">
    <source>
        <dbReference type="EMBL" id="PNG99924.1"/>
    </source>
</evidence>
<evidence type="ECO:0000313" key="2">
    <source>
        <dbReference type="Proteomes" id="UP000236333"/>
    </source>
</evidence>
<keyword evidence="2" id="KW-1185">Reference proteome</keyword>
<gene>
    <name evidence="1" type="ORF">TSOC_014282</name>
</gene>
<proteinExistence type="predicted"/>
<organism evidence="1 2">
    <name type="scientific">Tetrabaena socialis</name>
    <dbReference type="NCBI Taxonomy" id="47790"/>
    <lineage>
        <taxon>Eukaryota</taxon>
        <taxon>Viridiplantae</taxon>
        <taxon>Chlorophyta</taxon>
        <taxon>core chlorophytes</taxon>
        <taxon>Chlorophyceae</taxon>
        <taxon>CS clade</taxon>
        <taxon>Chlamydomonadales</taxon>
        <taxon>Tetrabaenaceae</taxon>
        <taxon>Tetrabaena</taxon>
    </lineage>
</organism>
<reference evidence="1 2" key="1">
    <citation type="journal article" date="2017" name="Mol. Biol. Evol.">
        <title>The 4-celled Tetrabaena socialis nuclear genome reveals the essential components for genetic control of cell number at the origin of multicellularity in the volvocine lineage.</title>
        <authorList>
            <person name="Featherston J."/>
            <person name="Arakaki Y."/>
            <person name="Hanschen E.R."/>
            <person name="Ferris P.J."/>
            <person name="Michod R.E."/>
            <person name="Olson B.J.S.C."/>
            <person name="Nozaki H."/>
            <person name="Durand P.M."/>
        </authorList>
    </citation>
    <scope>NUCLEOTIDE SEQUENCE [LARGE SCALE GENOMIC DNA]</scope>
    <source>
        <strain evidence="1 2">NIES-571</strain>
    </source>
</reference>